<dbReference type="Proteomes" id="UP000037251">
    <property type="component" value="Unassembled WGS sequence"/>
</dbReference>
<keyword evidence="2" id="KW-1185">Reference proteome</keyword>
<dbReference type="OrthoDB" id="7067800at2"/>
<dbReference type="AlphaFoldDB" id="A0A0L8L296"/>
<gene>
    <name evidence="1" type="ORF">ADK37_27775</name>
</gene>
<dbReference type="InterPro" id="IPR037175">
    <property type="entry name" value="KFase_sf"/>
</dbReference>
<name>A0A0L8L296_9ACTN</name>
<accession>A0A0L8L296</accession>
<proteinExistence type="predicted"/>
<dbReference type="SUPFAM" id="SSF102198">
    <property type="entry name" value="Putative cyclase"/>
    <property type="match status" value="1"/>
</dbReference>
<evidence type="ECO:0000313" key="1">
    <source>
        <dbReference type="EMBL" id="KOG32287.1"/>
    </source>
</evidence>
<protein>
    <submittedName>
        <fullName evidence="1">Cyclase</fullName>
    </submittedName>
</protein>
<organism evidence="1 2">
    <name type="scientific">Streptomyces resistomycificus</name>
    <dbReference type="NCBI Taxonomy" id="67356"/>
    <lineage>
        <taxon>Bacteria</taxon>
        <taxon>Bacillati</taxon>
        <taxon>Actinomycetota</taxon>
        <taxon>Actinomycetes</taxon>
        <taxon>Kitasatosporales</taxon>
        <taxon>Streptomycetaceae</taxon>
        <taxon>Streptomyces</taxon>
        <taxon>Streptomyces aurantiacus group</taxon>
    </lineage>
</organism>
<sequence length="259" mass="28507">MRIIDLSSPVNADAYEPDPVTHEILSPRDGALHMSAEMKEHFGMDFDPAVLPEGEFLSLDRMTLTTHTGTHVDAPSHYGSRSTYGTGIPRHIHEMPLDWFHNRGVVLDLTDEGTGVIGTPDLEKAFSRIEYVPSPNEIVLLHTGADRRAGTPEYFTDFVGLDGDAVHMLLDLGVKVIGTDAFSLDAPFGNIIKRYQESGDRSVLWPAHFVGRDREYCQIERLANLGALPEPYGFMVSCFPVKITGAGAGWTRAVAIVED</sequence>
<dbReference type="RefSeq" id="WP_030038584.1">
    <property type="nucleotide sequence ID" value="NZ_KL575588.1"/>
</dbReference>
<dbReference type="eggNOG" id="COG1878">
    <property type="taxonomic scope" value="Bacteria"/>
</dbReference>
<reference evidence="2" key="1">
    <citation type="submission" date="2015-07" db="EMBL/GenBank/DDBJ databases">
        <authorList>
            <person name="Ju K.-S."/>
            <person name="Doroghazi J.R."/>
            <person name="Metcalf W.W."/>
        </authorList>
    </citation>
    <scope>NUCLEOTIDE SEQUENCE [LARGE SCALE GENOMIC DNA]</scope>
    <source>
        <strain evidence="2">NRRL 2290</strain>
    </source>
</reference>
<dbReference type="InterPro" id="IPR007325">
    <property type="entry name" value="KFase/CYL"/>
</dbReference>
<comment type="caution">
    <text evidence="1">The sequence shown here is derived from an EMBL/GenBank/DDBJ whole genome shotgun (WGS) entry which is preliminary data.</text>
</comment>
<dbReference type="PANTHER" id="PTHR31118">
    <property type="entry name" value="CYCLASE-LIKE PROTEIN 2"/>
    <property type="match status" value="1"/>
</dbReference>
<dbReference type="GO" id="GO:0019441">
    <property type="term" value="P:L-tryptophan catabolic process to kynurenine"/>
    <property type="evidence" value="ECO:0007669"/>
    <property type="project" value="InterPro"/>
</dbReference>
<dbReference type="PANTHER" id="PTHR31118:SF12">
    <property type="entry name" value="CYCLASE-LIKE PROTEIN 2"/>
    <property type="match status" value="1"/>
</dbReference>
<dbReference type="Pfam" id="PF04199">
    <property type="entry name" value="Cyclase"/>
    <property type="match status" value="1"/>
</dbReference>
<dbReference type="STRING" id="67356.AQJ84_24945"/>
<dbReference type="PATRIC" id="fig|67356.5.peg.5938"/>
<dbReference type="GO" id="GO:0004061">
    <property type="term" value="F:arylformamidase activity"/>
    <property type="evidence" value="ECO:0007669"/>
    <property type="project" value="InterPro"/>
</dbReference>
<dbReference type="Gene3D" id="3.50.30.50">
    <property type="entry name" value="Putative cyclase"/>
    <property type="match status" value="1"/>
</dbReference>
<evidence type="ECO:0000313" key="2">
    <source>
        <dbReference type="Proteomes" id="UP000037251"/>
    </source>
</evidence>
<dbReference type="EMBL" id="LGUS01000185">
    <property type="protein sequence ID" value="KOG32287.1"/>
    <property type="molecule type" value="Genomic_DNA"/>
</dbReference>